<keyword evidence="3" id="KW-1185">Reference proteome</keyword>
<evidence type="ECO:0000313" key="3">
    <source>
        <dbReference type="Proteomes" id="UP000184231"/>
    </source>
</evidence>
<protein>
    <submittedName>
        <fullName evidence="2">Uncharacterized protein</fullName>
    </submittedName>
</protein>
<feature type="chain" id="PRO_5013178144" evidence="1">
    <location>
        <begin position="23"/>
        <end position="132"/>
    </location>
</feature>
<reference evidence="2 3" key="1">
    <citation type="submission" date="2016-11" db="EMBL/GenBank/DDBJ databases">
        <authorList>
            <person name="Jaros S."/>
            <person name="Januszkiewicz K."/>
            <person name="Wedrychowicz H."/>
        </authorList>
    </citation>
    <scope>NUCLEOTIDE SEQUENCE [LARGE SCALE GENOMIC DNA]</scope>
    <source>
        <strain evidence="2 3">CGMCC 1.8863</strain>
    </source>
</reference>
<evidence type="ECO:0000256" key="1">
    <source>
        <dbReference type="SAM" id="SignalP"/>
    </source>
</evidence>
<name>A0A1M6J8V5_9FLAO</name>
<dbReference type="RefSeq" id="WP_072765066.1">
    <property type="nucleotide sequence ID" value="NZ_FQYX01000021.1"/>
</dbReference>
<evidence type="ECO:0000313" key="2">
    <source>
        <dbReference type="EMBL" id="SHJ43135.1"/>
    </source>
</evidence>
<feature type="signal peptide" evidence="1">
    <location>
        <begin position="1"/>
        <end position="22"/>
    </location>
</feature>
<keyword evidence="1" id="KW-0732">Signal</keyword>
<organism evidence="2 3">
    <name type="scientific">Arenibacter nanhaiticus</name>
    <dbReference type="NCBI Taxonomy" id="558155"/>
    <lineage>
        <taxon>Bacteria</taxon>
        <taxon>Pseudomonadati</taxon>
        <taxon>Bacteroidota</taxon>
        <taxon>Flavobacteriia</taxon>
        <taxon>Flavobacteriales</taxon>
        <taxon>Flavobacteriaceae</taxon>
        <taxon>Arenibacter</taxon>
    </lineage>
</organism>
<dbReference type="EMBL" id="FQYX01000021">
    <property type="protein sequence ID" value="SHJ43135.1"/>
    <property type="molecule type" value="Genomic_DNA"/>
</dbReference>
<proteinExistence type="predicted"/>
<dbReference type="OrthoDB" id="1446707at2"/>
<sequence length="132" mass="15478">MKKLFSIALALFIMVQSFSLNLVDLAQLDDFLKHAKFHQEKYGDSLLVFISKHYGDLKQQHHLENREEQKEHEKLPFNQQNTCYTANAFVLHSYDVLLPKSLPITDTTSYFFYKNTYSQISESDIFQPPKQA</sequence>
<dbReference type="AlphaFoldDB" id="A0A1M6J8V5"/>
<accession>A0A1M6J8V5</accession>
<dbReference type="Proteomes" id="UP000184231">
    <property type="component" value="Unassembled WGS sequence"/>
</dbReference>
<dbReference type="STRING" id="558155.SAMN04487911_1214"/>
<gene>
    <name evidence="2" type="ORF">SAMN04487911_1214</name>
</gene>